<evidence type="ECO:0000313" key="2">
    <source>
        <dbReference type="EMBL" id="WBL31229.1"/>
    </source>
</evidence>
<accession>A0ABY7M2N9</accession>
<reference evidence="2" key="1">
    <citation type="submission" date="2022-12" db="EMBL/GenBank/DDBJ databases">
        <title>Genomic Characterization of Candidatus Phytoplasma sacchari in China.</title>
        <authorList>
            <person name="Zhang R.-Y."/>
        </authorList>
    </citation>
    <scope>NUCLEOTIDE SEQUENCE [LARGE SCALE GENOMIC DNA]</scope>
    <source>
        <strain evidence="2">SCWL1</strain>
    </source>
</reference>
<gene>
    <name evidence="2" type="ORF">O7R10_01270</name>
</gene>
<evidence type="ECO:0000256" key="1">
    <source>
        <dbReference type="SAM" id="Coils"/>
    </source>
</evidence>
<protein>
    <recommendedName>
        <fullName evidence="4">Sequence-variable mosaic (SVM) signal sequence domain-containing protein</fullName>
    </recommendedName>
</protein>
<feature type="coiled-coil region" evidence="1">
    <location>
        <begin position="175"/>
        <end position="202"/>
    </location>
</feature>
<dbReference type="EMBL" id="CP115156">
    <property type="protein sequence ID" value="WBL31229.1"/>
    <property type="molecule type" value="Genomic_DNA"/>
</dbReference>
<proteinExistence type="predicted"/>
<evidence type="ECO:0000313" key="3">
    <source>
        <dbReference type="Proteomes" id="UP001210120"/>
    </source>
</evidence>
<keyword evidence="3" id="KW-1185">Reference proteome</keyword>
<dbReference type="Proteomes" id="UP001210120">
    <property type="component" value="Chromosome"/>
</dbReference>
<keyword evidence="1" id="KW-0175">Coiled coil</keyword>
<organism evidence="2 3">
    <name type="scientific">Candidatus Phytoplasma sacchari</name>
    <dbReference type="NCBI Taxonomy" id="2609813"/>
    <lineage>
        <taxon>Bacteria</taxon>
        <taxon>Bacillati</taxon>
        <taxon>Mycoplasmatota</taxon>
        <taxon>Mollicutes</taxon>
        <taxon>Acholeplasmatales</taxon>
        <taxon>Acholeplasmataceae</taxon>
        <taxon>Candidatus Phytoplasma</taxon>
        <taxon>16SrXI (Rice yellow dwarf group)</taxon>
    </lineage>
</organism>
<sequence length="208" mass="24912">MKLKINQNYSLNKNIFKCLICWIIFCFFLFQSNIVMGIKKCHSSNNQKKKILLCRILFLQYDDLIVPGKRKDLILERIKQSYDKTTTSQRLNICSSYYDKKTSLNQIINKKEDIDKEFICKKFQEELNKVIKLKEIMIKLQQDSMTPTYDHDYYQDLIIQTKDLESNLNNIITLLKSESDENLDLKQKISLMEEKLDNYKNNILFFNF</sequence>
<evidence type="ECO:0008006" key="4">
    <source>
        <dbReference type="Google" id="ProtNLM"/>
    </source>
</evidence>
<name>A0ABY7M2N9_9MOLU</name>